<dbReference type="RefSeq" id="WP_156714374.1">
    <property type="nucleotide sequence ID" value="NZ_WPHG01000005.1"/>
</dbReference>
<gene>
    <name evidence="3" type="ORF">GN330_18885</name>
</gene>
<protein>
    <recommendedName>
        <fullName evidence="5">Flagellar protein</fullName>
    </recommendedName>
</protein>
<dbReference type="Proteomes" id="UP000463224">
    <property type="component" value="Unassembled WGS sequence"/>
</dbReference>
<keyword evidence="2" id="KW-0472">Membrane</keyword>
<keyword evidence="4" id="KW-1185">Reference proteome</keyword>
<evidence type="ECO:0000313" key="4">
    <source>
        <dbReference type="Proteomes" id="UP000463224"/>
    </source>
</evidence>
<evidence type="ECO:0000256" key="2">
    <source>
        <dbReference type="SAM" id="Phobius"/>
    </source>
</evidence>
<sequence length="201" mass="22044">MASWRIFGRKRARTGEPALAGMSPPAKPAGARPRRKGRYSLSDAILAGIGLGIGAASFTFPWYVFFNQDQFGVRVVDFDATEIESDLSGPFYTPRVNWAPQRLTQEEIAELPLDFAPTGTVMPHRTAPETTGSVQPFPARKPAYALVHVAKGRAMIQDANGFWVVERGSILPDNSRVMAIEKRSGSWVLRTSNDAVIELTP</sequence>
<feature type="region of interest" description="Disordered" evidence="1">
    <location>
        <begin position="16"/>
        <end position="35"/>
    </location>
</feature>
<dbReference type="EMBL" id="WPHG01000005">
    <property type="protein sequence ID" value="MVA99315.1"/>
    <property type="molecule type" value="Genomic_DNA"/>
</dbReference>
<evidence type="ECO:0000313" key="3">
    <source>
        <dbReference type="EMBL" id="MVA99315.1"/>
    </source>
</evidence>
<keyword evidence="2" id="KW-0812">Transmembrane</keyword>
<feature type="transmembrane region" description="Helical" evidence="2">
    <location>
        <begin position="44"/>
        <end position="65"/>
    </location>
</feature>
<evidence type="ECO:0000256" key="1">
    <source>
        <dbReference type="SAM" id="MobiDB-lite"/>
    </source>
</evidence>
<dbReference type="AlphaFoldDB" id="A0A844QJ51"/>
<proteinExistence type="predicted"/>
<keyword evidence="2" id="KW-1133">Transmembrane helix</keyword>
<accession>A0A844QJ51</accession>
<evidence type="ECO:0008006" key="5">
    <source>
        <dbReference type="Google" id="ProtNLM"/>
    </source>
</evidence>
<organism evidence="3 4">
    <name type="scientific">Nitratireductor arenosus</name>
    <dbReference type="NCBI Taxonomy" id="2682096"/>
    <lineage>
        <taxon>Bacteria</taxon>
        <taxon>Pseudomonadati</taxon>
        <taxon>Pseudomonadota</taxon>
        <taxon>Alphaproteobacteria</taxon>
        <taxon>Hyphomicrobiales</taxon>
        <taxon>Phyllobacteriaceae</taxon>
        <taxon>Nitratireductor</taxon>
    </lineage>
</organism>
<comment type="caution">
    <text evidence="3">The sequence shown here is derived from an EMBL/GenBank/DDBJ whole genome shotgun (WGS) entry which is preliminary data.</text>
</comment>
<reference evidence="3 4" key="1">
    <citation type="submission" date="2019-12" db="EMBL/GenBank/DDBJ databases">
        <title>Nitratireductor arenosus sp. nov., Isolated from sea sand, Jeju island, South Korea.</title>
        <authorList>
            <person name="Kim W."/>
        </authorList>
    </citation>
    <scope>NUCLEOTIDE SEQUENCE [LARGE SCALE GENOMIC DNA]</scope>
    <source>
        <strain evidence="3 4">CAU 1489</strain>
    </source>
</reference>
<name>A0A844QJ51_9HYPH</name>